<dbReference type="AlphaFoldDB" id="A0A833EC48"/>
<feature type="domain" description="PPM-type phosphatase" evidence="1">
    <location>
        <begin position="14"/>
        <end position="248"/>
    </location>
</feature>
<dbReference type="CDD" id="cd00143">
    <property type="entry name" value="PP2Cc"/>
    <property type="match status" value="1"/>
</dbReference>
<dbReference type="PROSITE" id="PS51746">
    <property type="entry name" value="PPM_2"/>
    <property type="match status" value="1"/>
</dbReference>
<dbReference type="Gene3D" id="3.60.40.10">
    <property type="entry name" value="PPM-type phosphatase domain"/>
    <property type="match status" value="1"/>
</dbReference>
<dbReference type="EMBL" id="DQVW01000083">
    <property type="protein sequence ID" value="HIQ32733.1"/>
    <property type="molecule type" value="Genomic_DNA"/>
</dbReference>
<evidence type="ECO:0000313" key="2">
    <source>
        <dbReference type="EMBL" id="HIQ32733.1"/>
    </source>
</evidence>
<protein>
    <submittedName>
        <fullName evidence="2">Serine/threonine-protein phosphatase</fullName>
    </submittedName>
</protein>
<evidence type="ECO:0000313" key="3">
    <source>
        <dbReference type="Proteomes" id="UP000623215"/>
    </source>
</evidence>
<evidence type="ECO:0000259" key="1">
    <source>
        <dbReference type="PROSITE" id="PS51746"/>
    </source>
</evidence>
<dbReference type="PANTHER" id="PTHR47992">
    <property type="entry name" value="PROTEIN PHOSPHATASE"/>
    <property type="match status" value="1"/>
</dbReference>
<dbReference type="Proteomes" id="UP000623215">
    <property type="component" value="Unassembled WGS sequence"/>
</dbReference>
<accession>A0A833EC48</accession>
<sequence>MENRDYMVLEVDKAYGISHRGGRAHNEDYILVKKIKDAYLLAVADGIGGHNAGEVASKMAVDTLEEFMRERYREDLSIEEVANLLEEAYKLAHERIKENAIGEREGMGTTLVSALVKGNRCVVANCGDSRGYLIRKGKVVQRTKDHSFVQSLIDMDLISEEEAMFHPMKNILTAALGLDELLVDTYTWDLKEGDVILLSSDGLHDYVEKEEILKVVNMYESPKEIAEKLLDIALEKTEDNVSIVVYRETS</sequence>
<comment type="caution">
    <text evidence="2">The sequence shown here is derived from an EMBL/GenBank/DDBJ whole genome shotgun (WGS) entry which is preliminary data.</text>
</comment>
<organism evidence="2 3">
    <name type="scientific">Methanothermococcus okinawensis</name>
    <dbReference type="NCBI Taxonomy" id="155863"/>
    <lineage>
        <taxon>Archaea</taxon>
        <taxon>Methanobacteriati</taxon>
        <taxon>Methanobacteriota</taxon>
        <taxon>Methanomada group</taxon>
        <taxon>Methanococci</taxon>
        <taxon>Methanococcales</taxon>
        <taxon>Methanococcaceae</taxon>
        <taxon>Methanothermococcus</taxon>
    </lineage>
</organism>
<dbReference type="InterPro" id="IPR015655">
    <property type="entry name" value="PP2C"/>
</dbReference>
<dbReference type="InterPro" id="IPR001932">
    <property type="entry name" value="PPM-type_phosphatase-like_dom"/>
</dbReference>
<dbReference type="SUPFAM" id="SSF81606">
    <property type="entry name" value="PP2C-like"/>
    <property type="match status" value="1"/>
</dbReference>
<dbReference type="SMART" id="SM00332">
    <property type="entry name" value="PP2Cc"/>
    <property type="match status" value="1"/>
</dbReference>
<proteinExistence type="predicted"/>
<dbReference type="InterPro" id="IPR036457">
    <property type="entry name" value="PPM-type-like_dom_sf"/>
</dbReference>
<name>A0A833EC48_9EURY</name>
<dbReference type="GO" id="GO:0004722">
    <property type="term" value="F:protein serine/threonine phosphatase activity"/>
    <property type="evidence" value="ECO:0007669"/>
    <property type="project" value="InterPro"/>
</dbReference>
<gene>
    <name evidence="2" type="ORF">EYH55_04560</name>
</gene>
<dbReference type="SMART" id="SM00331">
    <property type="entry name" value="PP2C_SIG"/>
    <property type="match status" value="1"/>
</dbReference>
<dbReference type="Pfam" id="PF13672">
    <property type="entry name" value="PP2C_2"/>
    <property type="match status" value="1"/>
</dbReference>
<reference evidence="2" key="1">
    <citation type="journal article" date="2020" name="ISME J.">
        <title>Gammaproteobacteria mediating utilization of methyl-, sulfur- and petroleum organic compounds in deep ocean hydrothermal plumes.</title>
        <authorList>
            <person name="Zhou Z."/>
            <person name="Liu Y."/>
            <person name="Pan J."/>
            <person name="Cron B.R."/>
            <person name="Toner B.M."/>
            <person name="Anantharaman K."/>
            <person name="Breier J.A."/>
            <person name="Dick G.J."/>
            <person name="Li M."/>
        </authorList>
    </citation>
    <scope>NUCLEOTIDE SEQUENCE</scope>
    <source>
        <strain evidence="2">SZUA-1534</strain>
    </source>
</reference>